<name>A0A1Y6CHI0_9BACT</name>
<keyword evidence="4" id="KW-0574">Periplasm</keyword>
<sequence>MKLKLLGMILLILNVSCGSSESDSTDDQYYSFIQLPSAGLGYYTMTTSDKLYGDPSLIMGLQQAGQRWHSSGNARSFGRMGINDISYFDGSPVPGHSSHRTGKDVDMRPVRGDGQERAVTVDSAAYSSRLNATLIRRYLDPNLGVRIILFNDPEIFGSRQNTTSCPFPYRSGLQLNYVKCWVGHHNHLHVSVR</sequence>
<keyword evidence="1" id="KW-0645">Protease</keyword>
<keyword evidence="10" id="KW-1185">Reference proteome</keyword>
<dbReference type="GO" id="GO:0046872">
    <property type="term" value="F:metal ion binding"/>
    <property type="evidence" value="ECO:0007669"/>
    <property type="project" value="UniProtKB-KW"/>
</dbReference>
<evidence type="ECO:0000256" key="3">
    <source>
        <dbReference type="ARBA" id="ARBA00022729"/>
    </source>
</evidence>
<dbReference type="Pfam" id="PF03411">
    <property type="entry name" value="Peptidase_M74"/>
    <property type="match status" value="1"/>
</dbReference>
<keyword evidence="5" id="KW-0378">Hydrolase</keyword>
<dbReference type="GO" id="GO:0004252">
    <property type="term" value="F:serine-type endopeptidase activity"/>
    <property type="evidence" value="ECO:0007669"/>
    <property type="project" value="InterPro"/>
</dbReference>
<organism evidence="9 10">
    <name type="scientific">Pseudobacteriovorax antillogorgiicola</name>
    <dbReference type="NCBI Taxonomy" id="1513793"/>
    <lineage>
        <taxon>Bacteria</taxon>
        <taxon>Pseudomonadati</taxon>
        <taxon>Bdellovibrionota</taxon>
        <taxon>Oligoflexia</taxon>
        <taxon>Oligoflexales</taxon>
        <taxon>Pseudobacteriovoracaceae</taxon>
        <taxon>Pseudobacteriovorax</taxon>
    </lineage>
</organism>
<evidence type="ECO:0000313" key="10">
    <source>
        <dbReference type="Proteomes" id="UP000192907"/>
    </source>
</evidence>
<dbReference type="STRING" id="1513793.SAMN06296036_12257"/>
<gene>
    <name evidence="9" type="ORF">SAMN06296036_12257</name>
</gene>
<dbReference type="RefSeq" id="WP_132323391.1">
    <property type="nucleotide sequence ID" value="NZ_FWZT01000022.1"/>
</dbReference>
<dbReference type="EMBL" id="FWZT01000022">
    <property type="protein sequence ID" value="SMF64565.1"/>
    <property type="molecule type" value="Genomic_DNA"/>
</dbReference>
<feature type="signal peptide" evidence="8">
    <location>
        <begin position="1"/>
        <end position="20"/>
    </location>
</feature>
<evidence type="ECO:0000313" key="9">
    <source>
        <dbReference type="EMBL" id="SMF64565.1"/>
    </source>
</evidence>
<evidence type="ECO:0000256" key="2">
    <source>
        <dbReference type="ARBA" id="ARBA00022723"/>
    </source>
</evidence>
<dbReference type="GO" id="GO:0008237">
    <property type="term" value="F:metallopeptidase activity"/>
    <property type="evidence" value="ECO:0007669"/>
    <property type="project" value="UniProtKB-KW"/>
</dbReference>
<evidence type="ECO:0000256" key="1">
    <source>
        <dbReference type="ARBA" id="ARBA00022670"/>
    </source>
</evidence>
<reference evidence="10" key="1">
    <citation type="submission" date="2017-04" db="EMBL/GenBank/DDBJ databases">
        <authorList>
            <person name="Varghese N."/>
            <person name="Submissions S."/>
        </authorList>
    </citation>
    <scope>NUCLEOTIDE SEQUENCE [LARGE SCALE GENOMIC DNA]</scope>
    <source>
        <strain evidence="10">RKEM611</strain>
    </source>
</reference>
<keyword evidence="3 8" id="KW-0732">Signal</keyword>
<dbReference type="AlphaFoldDB" id="A0A1Y6CHI0"/>
<dbReference type="OrthoDB" id="8756136at2"/>
<evidence type="ECO:0000256" key="4">
    <source>
        <dbReference type="ARBA" id="ARBA00022764"/>
    </source>
</evidence>
<evidence type="ECO:0000256" key="8">
    <source>
        <dbReference type="SAM" id="SignalP"/>
    </source>
</evidence>
<feature type="chain" id="PRO_5013096916" evidence="8">
    <location>
        <begin position="21"/>
        <end position="193"/>
    </location>
</feature>
<dbReference type="Gene3D" id="3.30.1380.10">
    <property type="match status" value="1"/>
</dbReference>
<dbReference type="SUPFAM" id="SSF55166">
    <property type="entry name" value="Hedgehog/DD-peptidase"/>
    <property type="match status" value="1"/>
</dbReference>
<evidence type="ECO:0000256" key="5">
    <source>
        <dbReference type="ARBA" id="ARBA00022801"/>
    </source>
</evidence>
<accession>A0A1Y6CHI0</accession>
<protein>
    <submittedName>
        <fullName evidence="9">Penicillin-insensitive murein endopeptidase</fullName>
    </submittedName>
</protein>
<dbReference type="Proteomes" id="UP000192907">
    <property type="component" value="Unassembled WGS sequence"/>
</dbReference>
<evidence type="ECO:0000256" key="7">
    <source>
        <dbReference type="ARBA" id="ARBA00023049"/>
    </source>
</evidence>
<dbReference type="InterPro" id="IPR009045">
    <property type="entry name" value="Zn_M74/Hedgehog-like"/>
</dbReference>
<keyword evidence="2" id="KW-0479">Metal-binding</keyword>
<dbReference type="GO" id="GO:0006508">
    <property type="term" value="P:proteolysis"/>
    <property type="evidence" value="ECO:0007669"/>
    <property type="project" value="UniProtKB-KW"/>
</dbReference>
<evidence type="ECO:0000256" key="6">
    <source>
        <dbReference type="ARBA" id="ARBA00022833"/>
    </source>
</evidence>
<proteinExistence type="predicted"/>
<dbReference type="GO" id="GO:0030288">
    <property type="term" value="C:outer membrane-bounded periplasmic space"/>
    <property type="evidence" value="ECO:0007669"/>
    <property type="project" value="InterPro"/>
</dbReference>
<keyword evidence="6" id="KW-0862">Zinc</keyword>
<dbReference type="InterPro" id="IPR005073">
    <property type="entry name" value="Peptidase_M74"/>
</dbReference>
<keyword evidence="7" id="KW-0482">Metalloprotease</keyword>